<keyword evidence="2" id="KW-1133">Transmembrane helix</keyword>
<evidence type="ECO:0000256" key="1">
    <source>
        <dbReference type="SAM" id="MobiDB-lite"/>
    </source>
</evidence>
<feature type="region of interest" description="Disordered" evidence="1">
    <location>
        <begin position="111"/>
        <end position="136"/>
    </location>
</feature>
<evidence type="ECO:0000256" key="2">
    <source>
        <dbReference type="SAM" id="Phobius"/>
    </source>
</evidence>
<feature type="region of interest" description="Disordered" evidence="1">
    <location>
        <begin position="206"/>
        <end position="255"/>
    </location>
</feature>
<keyword evidence="2" id="KW-0812">Transmembrane</keyword>
<keyword evidence="5" id="KW-1185">Reference proteome</keyword>
<feature type="transmembrane region" description="Helical" evidence="2">
    <location>
        <begin position="166"/>
        <end position="184"/>
    </location>
</feature>
<evidence type="ECO:0000313" key="4">
    <source>
        <dbReference type="EMBL" id="KAK2815529.1"/>
    </source>
</evidence>
<protein>
    <submittedName>
        <fullName evidence="4">Uncharacterized protein</fullName>
    </submittedName>
</protein>
<organism evidence="4 5">
    <name type="scientific">Channa striata</name>
    <name type="common">Snakehead murrel</name>
    <name type="synonym">Ophicephalus striatus</name>
    <dbReference type="NCBI Taxonomy" id="64152"/>
    <lineage>
        <taxon>Eukaryota</taxon>
        <taxon>Metazoa</taxon>
        <taxon>Chordata</taxon>
        <taxon>Craniata</taxon>
        <taxon>Vertebrata</taxon>
        <taxon>Euteleostomi</taxon>
        <taxon>Actinopterygii</taxon>
        <taxon>Neopterygii</taxon>
        <taxon>Teleostei</taxon>
        <taxon>Neoteleostei</taxon>
        <taxon>Acanthomorphata</taxon>
        <taxon>Anabantaria</taxon>
        <taxon>Anabantiformes</taxon>
        <taxon>Channoidei</taxon>
        <taxon>Channidae</taxon>
        <taxon>Channa</taxon>
    </lineage>
</organism>
<dbReference type="GO" id="GO:0031295">
    <property type="term" value="P:T cell costimulation"/>
    <property type="evidence" value="ECO:0007669"/>
    <property type="project" value="TreeGrafter"/>
</dbReference>
<proteinExistence type="predicted"/>
<sequence length="255" mass="28254">MDLRTVLIITALLLTAADAFSTNTTSTPARNQTDNCTCKSPGDGPTTGLSPYTPPPSNQPLPVLGFLTIKWTSLCKGEVILHRPSNFSHVCYESKTQTEALLRRLCQEKKGCKGPDRPWAKSESESSGSAITESGAEPTTSCYTLRVQCKVEVIPDFEGQLQTYKVITALLCTVLALIVLIRFTKPTFQALQRRLSNKRQNRWIGPTQSHSVSYHRGKNVKNNEGEKRLSYPGLERLTVSDSREPSSNRNSGYNF</sequence>
<feature type="compositionally biased region" description="Polar residues" evidence="1">
    <location>
        <begin position="125"/>
        <end position="136"/>
    </location>
</feature>
<accession>A0AA88IMY5</accession>
<feature type="region of interest" description="Disordered" evidence="1">
    <location>
        <begin position="23"/>
        <end position="55"/>
    </location>
</feature>
<keyword evidence="2" id="KW-0472">Membrane</keyword>
<dbReference type="EMBL" id="JAUPFM010000022">
    <property type="protein sequence ID" value="KAK2815529.1"/>
    <property type="molecule type" value="Genomic_DNA"/>
</dbReference>
<feature type="compositionally biased region" description="Basic and acidic residues" evidence="1">
    <location>
        <begin position="111"/>
        <end position="124"/>
    </location>
</feature>
<dbReference type="InterPro" id="IPR003566">
    <property type="entry name" value="Tcell_CD5"/>
</dbReference>
<evidence type="ECO:0000256" key="3">
    <source>
        <dbReference type="SAM" id="SignalP"/>
    </source>
</evidence>
<dbReference type="PANTHER" id="PTHR47309:SF1">
    <property type="entry name" value="T-CELL SURFACE GLYCOPROTEIN CD5"/>
    <property type="match status" value="1"/>
</dbReference>
<dbReference type="GO" id="GO:0005886">
    <property type="term" value="C:plasma membrane"/>
    <property type="evidence" value="ECO:0007669"/>
    <property type="project" value="TreeGrafter"/>
</dbReference>
<feature type="chain" id="PRO_5041665801" evidence="3">
    <location>
        <begin position="20"/>
        <end position="255"/>
    </location>
</feature>
<feature type="compositionally biased region" description="Polar residues" evidence="1">
    <location>
        <begin position="23"/>
        <end position="38"/>
    </location>
</feature>
<dbReference type="AlphaFoldDB" id="A0AA88IMY5"/>
<dbReference type="Proteomes" id="UP001187415">
    <property type="component" value="Unassembled WGS sequence"/>
</dbReference>
<comment type="caution">
    <text evidence="4">The sequence shown here is derived from an EMBL/GenBank/DDBJ whole genome shotgun (WGS) entry which is preliminary data.</text>
</comment>
<feature type="signal peptide" evidence="3">
    <location>
        <begin position="1"/>
        <end position="19"/>
    </location>
</feature>
<evidence type="ECO:0000313" key="5">
    <source>
        <dbReference type="Proteomes" id="UP001187415"/>
    </source>
</evidence>
<gene>
    <name evidence="4" type="ORF">Q5P01_025996</name>
</gene>
<name>A0AA88IMY5_CHASR</name>
<keyword evidence="3" id="KW-0732">Signal</keyword>
<reference evidence="4" key="1">
    <citation type="submission" date="2023-07" db="EMBL/GenBank/DDBJ databases">
        <title>Chromosome-level Genome Assembly of Striped Snakehead (Channa striata).</title>
        <authorList>
            <person name="Liu H."/>
        </authorList>
    </citation>
    <scope>NUCLEOTIDE SEQUENCE</scope>
    <source>
        <strain evidence="4">Gz</strain>
        <tissue evidence="4">Muscle</tissue>
    </source>
</reference>
<dbReference type="PANTHER" id="PTHR47309">
    <property type="entry name" value="T-CELL SURFACE GLYCOPROTEIN CD5"/>
    <property type="match status" value="1"/>
</dbReference>